<proteinExistence type="predicted"/>
<evidence type="ECO:0000313" key="2">
    <source>
        <dbReference type="Proteomes" id="UP001571476"/>
    </source>
</evidence>
<keyword evidence="2" id="KW-1185">Reference proteome</keyword>
<gene>
    <name evidence="1" type="ORF">ACEG43_05155</name>
</gene>
<dbReference type="EMBL" id="JBGOSP010000002">
    <property type="protein sequence ID" value="MFA3835572.1"/>
    <property type="molecule type" value="Genomic_DNA"/>
</dbReference>
<comment type="caution">
    <text evidence="1">The sequence shown here is derived from an EMBL/GenBank/DDBJ whole genome shotgun (WGS) entry which is preliminary data.</text>
</comment>
<evidence type="ECO:0000313" key="1">
    <source>
        <dbReference type="EMBL" id="MFA3835572.1"/>
    </source>
</evidence>
<sequence length="147" mass="16122">MARHRERVVRALIGEAVSRYDAPELVAVSCIADCPDTWFAEDVLKRGGRLEVVIQATECRAGLPEWHHDAYDRPMSRAAEVHETGMTESTSEPHRAGSEILVGLAEELLAVWDGKPARGSGGTADLMAHAERPGMPFWVLRPEGADH</sequence>
<name>A0ABV4SAW5_9ACTN</name>
<organism evidence="1 2">
    <name type="scientific">Streptomyces aureus</name>
    <dbReference type="NCBI Taxonomy" id="193461"/>
    <lineage>
        <taxon>Bacteria</taxon>
        <taxon>Bacillati</taxon>
        <taxon>Actinomycetota</taxon>
        <taxon>Actinomycetes</taxon>
        <taxon>Kitasatosporales</taxon>
        <taxon>Streptomycetaceae</taxon>
        <taxon>Streptomyces</taxon>
    </lineage>
</organism>
<dbReference type="Proteomes" id="UP001571476">
    <property type="component" value="Unassembled WGS sequence"/>
</dbReference>
<dbReference type="RefSeq" id="WP_372561557.1">
    <property type="nucleotide sequence ID" value="NZ_JBGOSP010000002.1"/>
</dbReference>
<accession>A0ABV4SAW5</accession>
<reference evidence="1 2" key="1">
    <citation type="submission" date="2024-08" db="EMBL/GenBank/DDBJ databases">
        <title>Genome sequence of Streptomyces aureus CACIA-1.46HGO.</title>
        <authorList>
            <person name="Evangelista-Martinez Z."/>
        </authorList>
    </citation>
    <scope>NUCLEOTIDE SEQUENCE [LARGE SCALE GENOMIC DNA]</scope>
    <source>
        <strain evidence="1 2">CACIA-1.46HGO</strain>
    </source>
</reference>
<protein>
    <submittedName>
        <fullName evidence="1">Uncharacterized protein</fullName>
    </submittedName>
</protein>
<dbReference type="Gene3D" id="3.40.50.450">
    <property type="match status" value="1"/>
</dbReference>